<dbReference type="SMART" id="SM00091">
    <property type="entry name" value="PAS"/>
    <property type="match status" value="2"/>
</dbReference>
<feature type="domain" description="PAS" evidence="12">
    <location>
        <begin position="244"/>
        <end position="314"/>
    </location>
</feature>
<dbReference type="CDD" id="cd00082">
    <property type="entry name" value="HisKA"/>
    <property type="match status" value="1"/>
</dbReference>
<comment type="catalytic activity">
    <reaction evidence="1">
        <text>ATP + protein L-histidine = ADP + protein N-phospho-L-histidine.</text>
        <dbReference type="EC" id="2.7.13.3"/>
    </reaction>
</comment>
<dbReference type="InterPro" id="IPR036890">
    <property type="entry name" value="HATPase_C_sf"/>
</dbReference>
<dbReference type="InterPro" id="IPR005467">
    <property type="entry name" value="His_kinase_dom"/>
</dbReference>
<dbReference type="Gene3D" id="3.30.565.10">
    <property type="entry name" value="Histidine kinase-like ATPase, C-terminal domain"/>
    <property type="match status" value="1"/>
</dbReference>
<dbReference type="EMBL" id="CP082237">
    <property type="protein sequence ID" value="QZT34810.1"/>
    <property type="molecule type" value="Genomic_DNA"/>
</dbReference>
<evidence type="ECO:0000259" key="11">
    <source>
        <dbReference type="PROSITE" id="PS50109"/>
    </source>
</evidence>
<dbReference type="InterPro" id="IPR000014">
    <property type="entry name" value="PAS"/>
</dbReference>
<dbReference type="OrthoDB" id="9815750at2"/>
<feature type="domain" description="PAC" evidence="13">
    <location>
        <begin position="191"/>
        <end position="243"/>
    </location>
</feature>
<dbReference type="PANTHER" id="PTHR43065">
    <property type="entry name" value="SENSOR HISTIDINE KINASE"/>
    <property type="match status" value="1"/>
</dbReference>
<feature type="domain" description="PAC" evidence="13">
    <location>
        <begin position="318"/>
        <end position="368"/>
    </location>
</feature>
<dbReference type="InterPro" id="IPR000700">
    <property type="entry name" value="PAS-assoc_C"/>
</dbReference>
<evidence type="ECO:0000256" key="8">
    <source>
        <dbReference type="ARBA" id="ARBA00022969"/>
    </source>
</evidence>
<keyword evidence="4" id="KW-0808">Transferase</keyword>
<keyword evidence="7" id="KW-0067">ATP-binding</keyword>
<evidence type="ECO:0000256" key="9">
    <source>
        <dbReference type="ARBA" id="ARBA00023012"/>
    </source>
</evidence>
<keyword evidence="10" id="KW-1133">Transmembrane helix</keyword>
<dbReference type="eggNOG" id="COG4191">
    <property type="taxonomic scope" value="Bacteria"/>
</dbReference>
<dbReference type="PANTHER" id="PTHR43065:SF34">
    <property type="entry name" value="SPORULATION KINASE A"/>
    <property type="match status" value="1"/>
</dbReference>
<dbReference type="GO" id="GO:0005524">
    <property type="term" value="F:ATP binding"/>
    <property type="evidence" value="ECO:0007669"/>
    <property type="project" value="UniProtKB-KW"/>
</dbReference>
<dbReference type="InterPro" id="IPR003594">
    <property type="entry name" value="HATPase_dom"/>
</dbReference>
<dbReference type="InterPro" id="IPR003661">
    <property type="entry name" value="HisK_dim/P_dom"/>
</dbReference>
<dbReference type="GO" id="GO:0030435">
    <property type="term" value="P:sporulation resulting in formation of a cellular spore"/>
    <property type="evidence" value="ECO:0007669"/>
    <property type="project" value="UniProtKB-KW"/>
</dbReference>
<reference evidence="15 17" key="2">
    <citation type="journal article" date="2020" name="Extremophiles">
        <title>Genomic analysis of Caldalkalibacillus thermarum TA2.A1 reveals aerobic alkaliphilic metabolism and evolutionary hallmarks linking alkaliphilic bacteria and plant life.</title>
        <authorList>
            <person name="de Jong S.I."/>
            <person name="van den Broek M.A."/>
            <person name="Merkel A.Y."/>
            <person name="de la Torre Cortes P."/>
            <person name="Kalamorz F."/>
            <person name="Cook G.M."/>
            <person name="van Loosdrecht M.C.M."/>
            <person name="McMillan D.G.G."/>
        </authorList>
    </citation>
    <scope>NUCLEOTIDE SEQUENCE [LARGE SCALE GENOMIC DNA]</scope>
    <source>
        <strain evidence="15 17">TA2.A1</strain>
    </source>
</reference>
<organism evidence="14 16">
    <name type="scientific">Caldalkalibacillus thermarum (strain TA2.A1)</name>
    <dbReference type="NCBI Taxonomy" id="986075"/>
    <lineage>
        <taxon>Bacteria</taxon>
        <taxon>Bacillati</taxon>
        <taxon>Bacillota</taxon>
        <taxon>Bacilli</taxon>
        <taxon>Bacillales</taxon>
        <taxon>Bacillaceae</taxon>
        <taxon>Caldalkalibacillus</taxon>
    </lineage>
</organism>
<evidence type="ECO:0000313" key="14">
    <source>
        <dbReference type="EMBL" id="EGL83224.1"/>
    </source>
</evidence>
<dbReference type="Pfam" id="PF08448">
    <property type="entry name" value="PAS_4"/>
    <property type="match status" value="1"/>
</dbReference>
<dbReference type="PROSITE" id="PS50112">
    <property type="entry name" value="PAS"/>
    <property type="match status" value="1"/>
</dbReference>
<dbReference type="RefSeq" id="WP_007504111.1">
    <property type="nucleotide sequence ID" value="NZ_AFCE01000119.1"/>
</dbReference>
<dbReference type="EMBL" id="AFCE01000119">
    <property type="protein sequence ID" value="EGL83224.1"/>
    <property type="molecule type" value="Genomic_DNA"/>
</dbReference>
<proteinExistence type="predicted"/>
<feature type="transmembrane region" description="Helical" evidence="10">
    <location>
        <begin position="82"/>
        <end position="99"/>
    </location>
</feature>
<feature type="domain" description="Histidine kinase" evidence="11">
    <location>
        <begin position="381"/>
        <end position="587"/>
    </location>
</feature>
<evidence type="ECO:0000256" key="10">
    <source>
        <dbReference type="SAM" id="Phobius"/>
    </source>
</evidence>
<sequence>MVNQGYIHLFVSITLVAAIVFNLVWQHPFLWTLLIIPSVAIVYTYPNWKVAILTGISLTALKYGTELVIFNRESAQDRLGSLMLVTALIWSVIMTLAYLRNFNDPLRKKLEQNEQQLRTLINAMPDFVCFKDGKGRWLEMNQFGLELFQLKNVAYKGKKDAELAEYSPFHREALLNCEATDEKAWQSKSIVHCEETFPQPDGQTKTFDVIKVPLFHPDGRRKGLLVIGRDITERKQAEIELRETKERLQLLLDVCPVGIGVIVDDKVAFINDAGVKLLGGCSAAQIVGQSVYNFVHPDCLDDVKEVRKKVLLEGYSSIQIERKVTRLDGKVIFAEITSTRITYSGKPATLIVAKDITDRKQSEELLLKSEKLAVVGELAACVAHEIKNPLTSLKGFVQLLQSGRGGKKEYFSIMLSELERINLIVSEFLLLAKKPQALNFQHKDVQVLLEHVTTLLNTQAIMNNVEIVTRIAGDIPPVYCDENQLKQVFINILKNAIEAMPDGGQVVVDVKRDGPDQILVRIKDQGCGIPEECMARLDEPFYSTKENGTGLGLTVSHKIIEVHQGRLEIKSKVNEGTTVDIILPVLADRHRS</sequence>
<dbReference type="Pfam" id="PF02518">
    <property type="entry name" value="HATPase_c"/>
    <property type="match status" value="1"/>
</dbReference>
<dbReference type="KEGG" id="cthu:HUR95_05970"/>
<dbReference type="GO" id="GO:0000155">
    <property type="term" value="F:phosphorelay sensor kinase activity"/>
    <property type="evidence" value="ECO:0007669"/>
    <property type="project" value="InterPro"/>
</dbReference>
<dbReference type="EC" id="2.7.13.3" evidence="2"/>
<dbReference type="InterPro" id="IPR013656">
    <property type="entry name" value="PAS_4"/>
</dbReference>
<dbReference type="PROSITE" id="PS50113">
    <property type="entry name" value="PAC"/>
    <property type="match status" value="2"/>
</dbReference>
<dbReference type="CDD" id="cd00130">
    <property type="entry name" value="PAS"/>
    <property type="match status" value="2"/>
</dbReference>
<gene>
    <name evidence="14" type="ORF">CathTA2_1234</name>
    <name evidence="15" type="ORF">HUR95_05970</name>
</gene>
<evidence type="ECO:0000259" key="13">
    <source>
        <dbReference type="PROSITE" id="PS50113"/>
    </source>
</evidence>
<dbReference type="CDD" id="cd00075">
    <property type="entry name" value="HATPase"/>
    <property type="match status" value="1"/>
</dbReference>
<dbReference type="PRINTS" id="PR00344">
    <property type="entry name" value="BCTRLSENSOR"/>
</dbReference>
<dbReference type="PROSITE" id="PS50109">
    <property type="entry name" value="HIS_KIN"/>
    <property type="match status" value="1"/>
</dbReference>
<dbReference type="Proteomes" id="UP000825179">
    <property type="component" value="Chromosome"/>
</dbReference>
<reference evidence="14 16" key="1">
    <citation type="journal article" date="2011" name="J. Bacteriol.">
        <title>Draft genome sequence of the thermoalkaliphilic Caldalkalibacillus thermarum strain TA2.A1.</title>
        <authorList>
            <person name="Kalamorz F."/>
            <person name="Keis S."/>
            <person name="McMillan D.G."/>
            <person name="Olsson K."/>
            <person name="Stanton J.A."/>
            <person name="Stockwell P."/>
            <person name="Black M.A."/>
            <person name="Klingeman D.M."/>
            <person name="Land M.L."/>
            <person name="Han C.S."/>
            <person name="Martin S.L."/>
            <person name="Becher S.A."/>
            <person name="Peddie C.J."/>
            <person name="Morgan H.W."/>
            <person name="Matthies D."/>
            <person name="Preiss L."/>
            <person name="Meier T."/>
            <person name="Brown S.D."/>
            <person name="Cook G.M."/>
        </authorList>
    </citation>
    <scope>NUCLEOTIDE SEQUENCE [LARGE SCALE GENOMIC DNA]</scope>
    <source>
        <strain evidence="14 16">TA2.A1</strain>
    </source>
</reference>
<keyword evidence="9" id="KW-0902">Two-component regulatory system</keyword>
<dbReference type="SUPFAM" id="SSF47384">
    <property type="entry name" value="Homodimeric domain of signal transducing histidine kinase"/>
    <property type="match status" value="1"/>
</dbReference>
<keyword evidence="8" id="KW-0749">Sporulation</keyword>
<evidence type="ECO:0000259" key="12">
    <source>
        <dbReference type="PROSITE" id="PS50112"/>
    </source>
</evidence>
<evidence type="ECO:0000256" key="4">
    <source>
        <dbReference type="ARBA" id="ARBA00022679"/>
    </source>
</evidence>
<dbReference type="AlphaFoldDB" id="F5L621"/>
<dbReference type="InterPro" id="IPR035965">
    <property type="entry name" value="PAS-like_dom_sf"/>
</dbReference>
<dbReference type="SMART" id="SM00388">
    <property type="entry name" value="HisKA"/>
    <property type="match status" value="1"/>
</dbReference>
<dbReference type="InterPro" id="IPR004358">
    <property type="entry name" value="Sig_transdc_His_kin-like_C"/>
</dbReference>
<evidence type="ECO:0000256" key="3">
    <source>
        <dbReference type="ARBA" id="ARBA00022553"/>
    </source>
</evidence>
<reference evidence="15" key="3">
    <citation type="submission" date="2021-08" db="EMBL/GenBank/DDBJ databases">
        <authorList>
            <person name="de Jong S."/>
            <person name="van den Broek M."/>
            <person name="Merkel A."/>
            <person name="de la Torre Cortes P."/>
            <person name="Kalamorz F."/>
            <person name="Cook G."/>
            <person name="van Loosdrecht M."/>
            <person name="McMillan D."/>
        </authorList>
    </citation>
    <scope>NUCLEOTIDE SEQUENCE</scope>
    <source>
        <strain evidence="15">TA2.A1</strain>
    </source>
</reference>
<dbReference type="Proteomes" id="UP000010716">
    <property type="component" value="Unassembled WGS sequence"/>
</dbReference>
<evidence type="ECO:0000256" key="7">
    <source>
        <dbReference type="ARBA" id="ARBA00022840"/>
    </source>
</evidence>
<dbReference type="SUPFAM" id="SSF55874">
    <property type="entry name" value="ATPase domain of HSP90 chaperone/DNA topoisomerase II/histidine kinase"/>
    <property type="match status" value="1"/>
</dbReference>
<dbReference type="SMART" id="SM00387">
    <property type="entry name" value="HATPase_c"/>
    <property type="match status" value="1"/>
</dbReference>
<protein>
    <recommendedName>
        <fullName evidence="2">histidine kinase</fullName>
        <ecNumber evidence="2">2.7.13.3</ecNumber>
    </recommendedName>
</protein>
<dbReference type="NCBIfam" id="TIGR00229">
    <property type="entry name" value="sensory_box"/>
    <property type="match status" value="2"/>
</dbReference>
<evidence type="ECO:0000256" key="6">
    <source>
        <dbReference type="ARBA" id="ARBA00022777"/>
    </source>
</evidence>
<evidence type="ECO:0000256" key="1">
    <source>
        <dbReference type="ARBA" id="ARBA00000085"/>
    </source>
</evidence>
<keyword evidence="3" id="KW-0597">Phosphoprotein</keyword>
<evidence type="ECO:0000313" key="16">
    <source>
        <dbReference type="Proteomes" id="UP000010716"/>
    </source>
</evidence>
<dbReference type="Pfam" id="PF00512">
    <property type="entry name" value="HisKA"/>
    <property type="match status" value="1"/>
</dbReference>
<dbReference type="FunFam" id="1.10.287.130:FF:000040">
    <property type="entry name" value="PAS domain-containing sensor histidine kinase"/>
    <property type="match status" value="1"/>
</dbReference>
<evidence type="ECO:0000313" key="17">
    <source>
        <dbReference type="Proteomes" id="UP000825179"/>
    </source>
</evidence>
<keyword evidence="6 14" id="KW-0418">Kinase</keyword>
<keyword evidence="10" id="KW-0812">Transmembrane</keyword>
<dbReference type="Gene3D" id="1.10.287.130">
    <property type="match status" value="1"/>
</dbReference>
<dbReference type="Gene3D" id="3.30.450.20">
    <property type="entry name" value="PAS domain"/>
    <property type="match status" value="2"/>
</dbReference>
<accession>F5L621</accession>
<name>F5L621_CALTT</name>
<evidence type="ECO:0000313" key="15">
    <source>
        <dbReference type="EMBL" id="QZT34810.1"/>
    </source>
</evidence>
<evidence type="ECO:0000256" key="5">
    <source>
        <dbReference type="ARBA" id="ARBA00022741"/>
    </source>
</evidence>
<dbReference type="InterPro" id="IPR036097">
    <property type="entry name" value="HisK_dim/P_sf"/>
</dbReference>
<keyword evidence="5" id="KW-0547">Nucleotide-binding</keyword>
<evidence type="ECO:0000256" key="2">
    <source>
        <dbReference type="ARBA" id="ARBA00012438"/>
    </source>
</evidence>
<dbReference type="Pfam" id="PF13426">
    <property type="entry name" value="PAS_9"/>
    <property type="match status" value="1"/>
</dbReference>
<keyword evidence="17" id="KW-1185">Reference proteome</keyword>
<feature type="transmembrane region" description="Helical" evidence="10">
    <location>
        <begin position="6"/>
        <end position="24"/>
    </location>
</feature>
<keyword evidence="10" id="KW-0472">Membrane</keyword>
<dbReference type="SUPFAM" id="SSF55785">
    <property type="entry name" value="PYP-like sensor domain (PAS domain)"/>
    <property type="match status" value="2"/>
</dbReference>